<name>A0AAE0WV77_9PEZI</name>
<evidence type="ECO:0000259" key="7">
    <source>
        <dbReference type="Pfam" id="PF01145"/>
    </source>
</evidence>
<dbReference type="CDD" id="cd03399">
    <property type="entry name" value="SPFH_flotillin"/>
    <property type="match status" value="1"/>
</dbReference>
<sequence>MSYHVAEPNAYLAITGAGIDKLIICKKRMVWPFQKVTKISITPFDFSMSLQAMTSEKLQFQLPAVFTIGPADDSASLQKYAELLTGDSDGQPQSAKNGRTVGTGRNHVQDIVKGIIEGETRSIVSNMTMEELFNNRRKFKRDVLEGVQTELDQFGLRIYNANVKELQDMGESHYFESLARKAHEGAQSQAQVDVAHARMIGRVGEAEKEGESKQRIAVIQAKTAVAETQRKIEKADADQNLRSRELEIAQELNLKQIAAQRAAEQQDAALQKGVEQKRAEMELERQRATTVTQAQIARESAQQKAEADAFTQIKKADAQKYHQQAEAQAISYRTQQDADAAYYKRAKAAEADLAAKEKEAQAFYLFAEKQAKANYITRERQAEAEAVAVKKQAEAHFVQQQQEAAGVIEMAKAYGELSKVLGGPQGLLQYLMLQKGTFTELANANAKAINGLQPKINVWNTGSQDAAAYSMAPIRNLIQTLPPMLSTIQEQTGMTAPSWLMGQPQQKSHENGEMSVEEKAAAKQSLQRTLMNGHK</sequence>
<comment type="caution">
    <text evidence="8">The sequence shown here is derived from an EMBL/GenBank/DDBJ whole genome shotgun (WGS) entry which is preliminary data.</text>
</comment>
<dbReference type="InterPro" id="IPR001107">
    <property type="entry name" value="Band_7"/>
</dbReference>
<accession>A0AAE0WV77</accession>
<evidence type="ECO:0000313" key="8">
    <source>
        <dbReference type="EMBL" id="KAK3678695.1"/>
    </source>
</evidence>
<evidence type="ECO:0000256" key="5">
    <source>
        <dbReference type="RuleBase" id="RU366054"/>
    </source>
</evidence>
<proteinExistence type="inferred from homology"/>
<keyword evidence="4" id="KW-0472">Membrane</keyword>
<dbReference type="AlphaFoldDB" id="A0AAE0WV77"/>
<keyword evidence="9" id="KW-1185">Reference proteome</keyword>
<feature type="region of interest" description="Disordered" evidence="6">
    <location>
        <begin position="498"/>
        <end position="535"/>
    </location>
</feature>
<evidence type="ECO:0000256" key="2">
    <source>
        <dbReference type="ARBA" id="ARBA00007161"/>
    </source>
</evidence>
<reference evidence="8" key="1">
    <citation type="submission" date="2023-07" db="EMBL/GenBank/DDBJ databases">
        <title>Black Yeasts Isolated from many extreme environments.</title>
        <authorList>
            <person name="Coleine C."/>
            <person name="Stajich J.E."/>
            <person name="Selbmann L."/>
        </authorList>
    </citation>
    <scope>NUCLEOTIDE SEQUENCE</scope>
    <source>
        <strain evidence="8">CCFEE 5485</strain>
    </source>
</reference>
<dbReference type="PANTHER" id="PTHR13806">
    <property type="entry name" value="FLOTILLIN-RELATED"/>
    <property type="match status" value="1"/>
</dbReference>
<evidence type="ECO:0000313" key="9">
    <source>
        <dbReference type="Proteomes" id="UP001274830"/>
    </source>
</evidence>
<dbReference type="Gene3D" id="3.30.479.30">
    <property type="entry name" value="Band 7 domain"/>
    <property type="match status" value="1"/>
</dbReference>
<dbReference type="InterPro" id="IPR036013">
    <property type="entry name" value="Band_7/SPFH_dom_sf"/>
</dbReference>
<organism evidence="8 9">
    <name type="scientific">Recurvomyces mirabilis</name>
    <dbReference type="NCBI Taxonomy" id="574656"/>
    <lineage>
        <taxon>Eukaryota</taxon>
        <taxon>Fungi</taxon>
        <taxon>Dikarya</taxon>
        <taxon>Ascomycota</taxon>
        <taxon>Pezizomycotina</taxon>
        <taxon>Dothideomycetes</taxon>
        <taxon>Dothideomycetidae</taxon>
        <taxon>Mycosphaerellales</taxon>
        <taxon>Teratosphaeriaceae</taxon>
        <taxon>Recurvomyces</taxon>
    </lineage>
</organism>
<dbReference type="InterPro" id="IPR027705">
    <property type="entry name" value="Flotillin_fam"/>
</dbReference>
<feature type="compositionally biased region" description="Basic and acidic residues" evidence="6">
    <location>
        <begin position="507"/>
        <end position="521"/>
    </location>
</feature>
<dbReference type="PANTHER" id="PTHR13806:SF31">
    <property type="entry name" value="FLOTILLIN-LIKE PROTEIN 1-RELATED"/>
    <property type="match status" value="1"/>
</dbReference>
<dbReference type="Proteomes" id="UP001274830">
    <property type="component" value="Unassembled WGS sequence"/>
</dbReference>
<dbReference type="SUPFAM" id="SSF117892">
    <property type="entry name" value="Band 7/SPFH domain"/>
    <property type="match status" value="1"/>
</dbReference>
<comment type="similarity">
    <text evidence="2 5">Belongs to the band 7/mec-2 family. Flotillin subfamily.</text>
</comment>
<dbReference type="Pfam" id="PF01145">
    <property type="entry name" value="Band_7"/>
    <property type="match status" value="1"/>
</dbReference>
<comment type="subcellular location">
    <subcellularLocation>
        <location evidence="1">Cell membrane</location>
    </subcellularLocation>
</comment>
<keyword evidence="3" id="KW-1003">Cell membrane</keyword>
<feature type="domain" description="Band 7" evidence="7">
    <location>
        <begin position="29"/>
        <end position="197"/>
    </location>
</feature>
<protein>
    <recommendedName>
        <fullName evidence="7">Band 7 domain-containing protein</fullName>
    </recommendedName>
</protein>
<evidence type="ECO:0000256" key="1">
    <source>
        <dbReference type="ARBA" id="ARBA00004236"/>
    </source>
</evidence>
<dbReference type="EMBL" id="JAUTXT010000003">
    <property type="protein sequence ID" value="KAK3678695.1"/>
    <property type="molecule type" value="Genomic_DNA"/>
</dbReference>
<dbReference type="GO" id="GO:0005886">
    <property type="term" value="C:plasma membrane"/>
    <property type="evidence" value="ECO:0007669"/>
    <property type="project" value="UniProtKB-SubCell"/>
</dbReference>
<evidence type="ECO:0000256" key="6">
    <source>
        <dbReference type="SAM" id="MobiDB-lite"/>
    </source>
</evidence>
<gene>
    <name evidence="8" type="ORF">LTR78_001148</name>
</gene>
<feature type="compositionally biased region" description="Polar residues" evidence="6">
    <location>
        <begin position="524"/>
        <end position="535"/>
    </location>
</feature>
<evidence type="ECO:0000256" key="4">
    <source>
        <dbReference type="ARBA" id="ARBA00023136"/>
    </source>
</evidence>
<evidence type="ECO:0000256" key="3">
    <source>
        <dbReference type="ARBA" id="ARBA00022475"/>
    </source>
</evidence>